<gene>
    <name evidence="1" type="ORF">POVCU2_0057200</name>
</gene>
<proteinExistence type="predicted"/>
<dbReference type="EMBL" id="FLQU01000815">
    <property type="protein sequence ID" value="SBS89783.1"/>
    <property type="molecule type" value="Genomic_DNA"/>
</dbReference>
<accession>A0A1A8WF18</accession>
<reference evidence="2" key="1">
    <citation type="submission" date="2016-05" db="EMBL/GenBank/DDBJ databases">
        <authorList>
            <person name="Naeem Raeece"/>
        </authorList>
    </citation>
    <scope>NUCLEOTIDE SEQUENCE [LARGE SCALE GENOMIC DNA]</scope>
</reference>
<organism evidence="1 2">
    <name type="scientific">Plasmodium ovale curtisi</name>
    <dbReference type="NCBI Taxonomy" id="864141"/>
    <lineage>
        <taxon>Eukaryota</taxon>
        <taxon>Sar</taxon>
        <taxon>Alveolata</taxon>
        <taxon>Apicomplexa</taxon>
        <taxon>Aconoidasida</taxon>
        <taxon>Haemosporida</taxon>
        <taxon>Plasmodiidae</taxon>
        <taxon>Plasmodium</taxon>
        <taxon>Plasmodium (Plasmodium)</taxon>
    </lineage>
</organism>
<dbReference type="AlphaFoldDB" id="A0A1A8WF18"/>
<sequence>MTLDFNNFPSLEFDRKLKNDIEYEKLESFVAKQTNKQYIPSIFNENTKFTCERYVGSSNELEIKKNLSDYCENRDYLRGEIEKKNKDFCLRVTEYITEKADFFNKEDTPCKKKYFQQTNCIINENCTIENQSTTFPQIDCNIYDDSHNPDNNSLLKNVLLSSSVILGICALFLFTYKHTPLSSWLLTHHFKRKRNDLLGENTRNILEVNTEYSAQYTENVENSIGYHMISN</sequence>
<protein>
    <submittedName>
        <fullName evidence="1">PIR Superfamily Protein</fullName>
    </submittedName>
</protein>
<name>A0A1A8WF18_PLAOA</name>
<evidence type="ECO:0000313" key="2">
    <source>
        <dbReference type="Proteomes" id="UP000078560"/>
    </source>
</evidence>
<evidence type="ECO:0000313" key="1">
    <source>
        <dbReference type="EMBL" id="SBS89783.1"/>
    </source>
</evidence>
<dbReference type="Proteomes" id="UP000078560">
    <property type="component" value="Unassembled WGS sequence"/>
</dbReference>